<evidence type="ECO:0000313" key="2">
    <source>
        <dbReference type="Proteomes" id="UP000189114"/>
    </source>
</evidence>
<accession>A0A1V3KN65</accession>
<comment type="caution">
    <text evidence="1">The sequence shown here is derived from an EMBL/GenBank/DDBJ whole genome shotgun (WGS) entry which is preliminary data.</text>
</comment>
<sequence length="199" mass="23062">MMNEYQSLEELHASGKYISNQYAIFSEAAKQEHYRDLADFLTPQFDDVVNWLNSITPEKWDKLFKDLKLIEQEHIKNLENIRILSCSDIMVDGSNVLDAITRLQQALNHIGFMLMAGGAISKNIQRIVARNNRNKRKDKPNPNIGKARDLAKKIWIERSKTTLLDVAYEVKEKLHIRKGVGTIQEWIRDLNPNSKKKSK</sequence>
<dbReference type="EMBL" id="MLAE01000014">
    <property type="protein sequence ID" value="OOF79094.1"/>
    <property type="molecule type" value="Genomic_DNA"/>
</dbReference>
<evidence type="ECO:0000313" key="1">
    <source>
        <dbReference type="EMBL" id="OOF79094.1"/>
    </source>
</evidence>
<name>A0A1V3KN65_9PAST</name>
<gene>
    <name evidence="1" type="ORF">BKG96_03260</name>
</gene>
<dbReference type="RefSeq" id="WP_129582333.1">
    <property type="nucleotide sequence ID" value="NZ_MLAE01000014.1"/>
</dbReference>
<dbReference type="AlphaFoldDB" id="A0A1V3KN65"/>
<dbReference type="Proteomes" id="UP000189114">
    <property type="component" value="Unassembled WGS sequence"/>
</dbReference>
<proteinExistence type="predicted"/>
<reference evidence="2" key="1">
    <citation type="submission" date="2016-10" db="EMBL/GenBank/DDBJ databases">
        <title>Rodentibacter gen. nov. and new species.</title>
        <authorList>
            <person name="Christensen H."/>
        </authorList>
    </citation>
    <scope>NUCLEOTIDE SEQUENCE [LARGE SCALE GENOMIC DNA]</scope>
    <source>
        <strain evidence="2">Ppn152</strain>
    </source>
</reference>
<protein>
    <submittedName>
        <fullName evidence="1">Uncharacterized protein</fullName>
    </submittedName>
</protein>
<organism evidence="1 2">
    <name type="scientific">Rodentibacter caecimuris</name>
    <dbReference type="NCBI Taxonomy" id="1796644"/>
    <lineage>
        <taxon>Bacteria</taxon>
        <taxon>Pseudomonadati</taxon>
        <taxon>Pseudomonadota</taxon>
        <taxon>Gammaproteobacteria</taxon>
        <taxon>Pasteurellales</taxon>
        <taxon>Pasteurellaceae</taxon>
        <taxon>Rodentibacter</taxon>
    </lineage>
</organism>